<keyword evidence="1" id="KW-0479">Metal-binding</keyword>
<gene>
    <name evidence="6" type="ORF">EXY23_07535</name>
</gene>
<dbReference type="SUPFAM" id="SSF102114">
    <property type="entry name" value="Radical SAM enzymes"/>
    <property type="match status" value="1"/>
</dbReference>
<dbReference type="NCBIfam" id="NF033668">
    <property type="entry name" value="rSAM_PA0069"/>
    <property type="match status" value="1"/>
</dbReference>
<evidence type="ECO:0000256" key="4">
    <source>
        <dbReference type="SAM" id="MobiDB-lite"/>
    </source>
</evidence>
<dbReference type="InterPro" id="IPR006638">
    <property type="entry name" value="Elp3/MiaA/NifB-like_rSAM"/>
</dbReference>
<dbReference type="CDD" id="cd01335">
    <property type="entry name" value="Radical_SAM"/>
    <property type="match status" value="1"/>
</dbReference>
<dbReference type="InterPro" id="IPR058240">
    <property type="entry name" value="rSAM_sf"/>
</dbReference>
<dbReference type="Gene3D" id="3.80.30.30">
    <property type="match status" value="1"/>
</dbReference>
<dbReference type="RefSeq" id="WP_132286435.1">
    <property type="nucleotide sequence ID" value="NZ_SKBM01000005.1"/>
</dbReference>
<dbReference type="InterPro" id="IPR040086">
    <property type="entry name" value="MJ0683-like"/>
</dbReference>
<sequence length="376" mass="41260">MPDGLAVSAGQPVWHQGTPRKGRGALSNPAIRYESTAREAFDDGWGTLADLADLPPLPTSLVRERARSALTYNDSPDIGFDRSLNPYRGCEHGCIYCYARPTHAYVGYSPGLDFETRLLFKPDLPALLERELSRPGYAPRPVALGANTDPYQPIERTLLITRQVLEVLERFGHPVTIVTKSAGVLRDLDILVRMARRNLAHVCLSVTTLDPALARRMEPRAASPHRRLETIQALAQAGVPAGVLAAPMIPGLNDAELERILAECARAGATRAGYVLLRLPLEIRPLFEEWVRAHVPDRAARVLALVRETRGGRAYDSRWGLRQTGTGVHADLLAQRFRTAAARLGLTGTNGRSQRLDCTRFAVPAARAGARQLELL</sequence>
<keyword evidence="2" id="KW-0408">Iron</keyword>
<evidence type="ECO:0000256" key="1">
    <source>
        <dbReference type="ARBA" id="ARBA00022723"/>
    </source>
</evidence>
<dbReference type="Pfam" id="PF04055">
    <property type="entry name" value="Radical_SAM"/>
    <property type="match status" value="1"/>
</dbReference>
<dbReference type="PANTHER" id="PTHR43432">
    <property type="entry name" value="SLR0285 PROTEIN"/>
    <property type="match status" value="1"/>
</dbReference>
<evidence type="ECO:0000256" key="3">
    <source>
        <dbReference type="ARBA" id="ARBA00023014"/>
    </source>
</evidence>
<feature type="region of interest" description="Disordered" evidence="4">
    <location>
        <begin position="1"/>
        <end position="26"/>
    </location>
</feature>
<comment type="caution">
    <text evidence="6">The sequence shown here is derived from an EMBL/GenBank/DDBJ whole genome shotgun (WGS) entry which is preliminary data.</text>
</comment>
<reference evidence="6 7" key="1">
    <citation type="submission" date="2019-03" db="EMBL/GenBank/DDBJ databases">
        <title>Paracraurococcus aquatilis NE82 genome sequence.</title>
        <authorList>
            <person name="Zhao Y."/>
            <person name="Du Z."/>
        </authorList>
    </citation>
    <scope>NUCLEOTIDE SEQUENCE [LARGE SCALE GENOMIC DNA]</scope>
    <source>
        <strain evidence="6 7">NE82</strain>
    </source>
</reference>
<dbReference type="InterPro" id="IPR007197">
    <property type="entry name" value="rSAM"/>
</dbReference>
<protein>
    <submittedName>
        <fullName evidence="6">PA0069 family radical SAM protein</fullName>
    </submittedName>
</protein>
<proteinExistence type="predicted"/>
<dbReference type="SFLD" id="SFLDS00029">
    <property type="entry name" value="Radical_SAM"/>
    <property type="match status" value="1"/>
</dbReference>
<evidence type="ECO:0000259" key="5">
    <source>
        <dbReference type="SMART" id="SM00729"/>
    </source>
</evidence>
<dbReference type="SFLD" id="SFLDG01084">
    <property type="entry name" value="Uncharacterised_Radical_SAM_Su"/>
    <property type="match status" value="1"/>
</dbReference>
<name>A0A4V2WLT8_9PROT</name>
<dbReference type="GO" id="GO:0046872">
    <property type="term" value="F:metal ion binding"/>
    <property type="evidence" value="ECO:0007669"/>
    <property type="project" value="UniProtKB-KW"/>
</dbReference>
<accession>A0A4V2WLT8</accession>
<dbReference type="GO" id="GO:0051536">
    <property type="term" value="F:iron-sulfur cluster binding"/>
    <property type="evidence" value="ECO:0007669"/>
    <property type="project" value="UniProtKB-KW"/>
</dbReference>
<keyword evidence="7" id="KW-1185">Reference proteome</keyword>
<dbReference type="Proteomes" id="UP000295023">
    <property type="component" value="Unassembled WGS sequence"/>
</dbReference>
<evidence type="ECO:0000313" key="6">
    <source>
        <dbReference type="EMBL" id="TCZ64487.1"/>
    </source>
</evidence>
<evidence type="ECO:0000256" key="2">
    <source>
        <dbReference type="ARBA" id="ARBA00023004"/>
    </source>
</evidence>
<dbReference type="OrthoDB" id="9785699at2"/>
<dbReference type="PANTHER" id="PTHR43432:SF3">
    <property type="entry name" value="SLR0285 PROTEIN"/>
    <property type="match status" value="1"/>
</dbReference>
<keyword evidence="3" id="KW-0411">Iron-sulfur</keyword>
<feature type="domain" description="Elp3/MiaA/NifB-like radical SAM core" evidence="5">
    <location>
        <begin position="80"/>
        <end position="305"/>
    </location>
</feature>
<organism evidence="6 7">
    <name type="scientific">Roseicella aquatilis</name>
    <dbReference type="NCBI Taxonomy" id="2527868"/>
    <lineage>
        <taxon>Bacteria</taxon>
        <taxon>Pseudomonadati</taxon>
        <taxon>Pseudomonadota</taxon>
        <taxon>Alphaproteobacteria</taxon>
        <taxon>Acetobacterales</taxon>
        <taxon>Roseomonadaceae</taxon>
        <taxon>Roseicella</taxon>
    </lineage>
</organism>
<evidence type="ECO:0000313" key="7">
    <source>
        <dbReference type="Proteomes" id="UP000295023"/>
    </source>
</evidence>
<dbReference type="EMBL" id="SKBM01000005">
    <property type="protein sequence ID" value="TCZ64487.1"/>
    <property type="molecule type" value="Genomic_DNA"/>
</dbReference>
<dbReference type="GO" id="GO:0003824">
    <property type="term" value="F:catalytic activity"/>
    <property type="evidence" value="ECO:0007669"/>
    <property type="project" value="InterPro"/>
</dbReference>
<dbReference type="SMART" id="SM00729">
    <property type="entry name" value="Elp3"/>
    <property type="match status" value="1"/>
</dbReference>
<dbReference type="AlphaFoldDB" id="A0A4V2WLT8"/>